<evidence type="ECO:0000313" key="5">
    <source>
        <dbReference type="EMBL" id="RKN78923.1"/>
    </source>
</evidence>
<feature type="domain" description="HTH gntR-type" evidence="4">
    <location>
        <begin position="11"/>
        <end position="79"/>
    </location>
</feature>
<dbReference type="RefSeq" id="WP_120749591.1">
    <property type="nucleotide sequence ID" value="NZ_RBAH01000018.1"/>
</dbReference>
<keyword evidence="3" id="KW-0804">Transcription</keyword>
<dbReference type="CDD" id="cd07377">
    <property type="entry name" value="WHTH_GntR"/>
    <property type="match status" value="1"/>
</dbReference>
<dbReference type="Pfam" id="PF00392">
    <property type="entry name" value="GntR"/>
    <property type="match status" value="1"/>
</dbReference>
<reference evidence="5 6" key="1">
    <citation type="journal article" date="2007" name="Int. J. Syst. Evol. Microbiol.">
        <title>Paenibacillus ginsengarvi sp. nov., isolated from soil from ginseng cultivation.</title>
        <authorList>
            <person name="Yoon M.H."/>
            <person name="Ten L.N."/>
            <person name="Im W.T."/>
        </authorList>
    </citation>
    <scope>NUCLEOTIDE SEQUENCE [LARGE SCALE GENOMIC DNA]</scope>
    <source>
        <strain evidence="5 6">KCTC 13059</strain>
    </source>
</reference>
<dbReference type="PANTHER" id="PTHR43649">
    <property type="entry name" value="ARABINOSE-BINDING PROTEIN-RELATED"/>
    <property type="match status" value="1"/>
</dbReference>
<gene>
    <name evidence="5" type="ORF">D7M11_22930</name>
</gene>
<keyword evidence="2" id="KW-0238">DNA-binding</keyword>
<dbReference type="GO" id="GO:0003700">
    <property type="term" value="F:DNA-binding transcription factor activity"/>
    <property type="evidence" value="ECO:0007669"/>
    <property type="project" value="InterPro"/>
</dbReference>
<dbReference type="PANTHER" id="PTHR43649:SF12">
    <property type="entry name" value="DIACETYLCHITOBIOSE BINDING PROTEIN DASA"/>
    <property type="match status" value="1"/>
</dbReference>
<dbReference type="SUPFAM" id="SSF53850">
    <property type="entry name" value="Periplasmic binding protein-like II"/>
    <property type="match status" value="1"/>
</dbReference>
<dbReference type="SUPFAM" id="SSF46785">
    <property type="entry name" value="Winged helix' DNA-binding domain"/>
    <property type="match status" value="1"/>
</dbReference>
<dbReference type="InterPro" id="IPR036388">
    <property type="entry name" value="WH-like_DNA-bd_sf"/>
</dbReference>
<sequence length="467" mass="53754">MERRPSRKLFRPRLDEMVTSLRNNIITGNMEPGQYLASEKQLAEQYGLSVQSVRKGLDLLVGEGLIVKIPKVGSRVIDPAEKGAVTIRLGYSSTIPDDVDIHRLLALFHREFPNIRVQAVPLGGNSYEQFKPYLDSGMLDVVTMNYNSFRQFYERDSLDDLEVQQRKQELYPFLSDAFTQNGELWVQPFVYSPLILAYNRSHFAQLGMQEPNSGWSWRRLFECAEALQIPNERIGFNCYFSTANRASVLLMQRGKSFERSEDGRIKLAGTRMMEALRYSRSIYEKIPSLPNSLMEWDTQKIDLFRQGKLSVISTSYFILNHLRDSELDYDIAPMPHFGESLTMLLMIGLAINRQCKNKEAARKLVDFMTSAKAQLYIRQHTCSLPARVTAAEWSGTEPVPINRPSRFSLFREIIPSFRVFTDMNIGEEEYNKLFYELRLYWAGLENEEMFCSHVEAITPGMPAPVVP</sequence>
<proteinExistence type="predicted"/>
<dbReference type="Proteomes" id="UP000282311">
    <property type="component" value="Unassembled WGS sequence"/>
</dbReference>
<evidence type="ECO:0000256" key="3">
    <source>
        <dbReference type="ARBA" id="ARBA00023163"/>
    </source>
</evidence>
<organism evidence="5 6">
    <name type="scientific">Paenibacillus ginsengarvi</name>
    <dbReference type="NCBI Taxonomy" id="400777"/>
    <lineage>
        <taxon>Bacteria</taxon>
        <taxon>Bacillati</taxon>
        <taxon>Bacillota</taxon>
        <taxon>Bacilli</taxon>
        <taxon>Bacillales</taxon>
        <taxon>Paenibacillaceae</taxon>
        <taxon>Paenibacillus</taxon>
    </lineage>
</organism>
<dbReference type="GO" id="GO:0003677">
    <property type="term" value="F:DNA binding"/>
    <property type="evidence" value="ECO:0007669"/>
    <property type="project" value="UniProtKB-KW"/>
</dbReference>
<dbReference type="InterPro" id="IPR036390">
    <property type="entry name" value="WH_DNA-bd_sf"/>
</dbReference>
<keyword evidence="1" id="KW-0805">Transcription regulation</keyword>
<dbReference type="OrthoDB" id="9816541at2"/>
<dbReference type="PROSITE" id="PS50949">
    <property type="entry name" value="HTH_GNTR"/>
    <property type="match status" value="1"/>
</dbReference>
<dbReference type="Gene3D" id="1.10.10.10">
    <property type="entry name" value="Winged helix-like DNA-binding domain superfamily/Winged helix DNA-binding domain"/>
    <property type="match status" value="1"/>
</dbReference>
<evidence type="ECO:0000256" key="1">
    <source>
        <dbReference type="ARBA" id="ARBA00023015"/>
    </source>
</evidence>
<accession>A0A3B0BZ76</accession>
<dbReference type="SMART" id="SM00345">
    <property type="entry name" value="HTH_GNTR"/>
    <property type="match status" value="1"/>
</dbReference>
<dbReference type="EMBL" id="RBAH01000018">
    <property type="protein sequence ID" value="RKN78923.1"/>
    <property type="molecule type" value="Genomic_DNA"/>
</dbReference>
<comment type="caution">
    <text evidence="5">The sequence shown here is derived from an EMBL/GenBank/DDBJ whole genome shotgun (WGS) entry which is preliminary data.</text>
</comment>
<name>A0A3B0BZ76_9BACL</name>
<dbReference type="InterPro" id="IPR050490">
    <property type="entry name" value="Bact_solute-bd_prot1"/>
</dbReference>
<dbReference type="AlphaFoldDB" id="A0A3B0BZ76"/>
<evidence type="ECO:0000313" key="6">
    <source>
        <dbReference type="Proteomes" id="UP000282311"/>
    </source>
</evidence>
<dbReference type="Gene3D" id="3.40.190.10">
    <property type="entry name" value="Periplasmic binding protein-like II"/>
    <property type="match status" value="1"/>
</dbReference>
<evidence type="ECO:0000259" key="4">
    <source>
        <dbReference type="PROSITE" id="PS50949"/>
    </source>
</evidence>
<protein>
    <submittedName>
        <fullName evidence="5">Extracellular solute-binding protein</fullName>
    </submittedName>
</protein>
<evidence type="ECO:0000256" key="2">
    <source>
        <dbReference type="ARBA" id="ARBA00023125"/>
    </source>
</evidence>
<keyword evidence="6" id="KW-1185">Reference proteome</keyword>
<dbReference type="InterPro" id="IPR006059">
    <property type="entry name" value="SBP"/>
</dbReference>
<dbReference type="Pfam" id="PF13416">
    <property type="entry name" value="SBP_bac_8"/>
    <property type="match status" value="1"/>
</dbReference>
<dbReference type="InterPro" id="IPR000524">
    <property type="entry name" value="Tscrpt_reg_HTH_GntR"/>
</dbReference>